<keyword evidence="3 6" id="KW-0812">Transmembrane</keyword>
<evidence type="ECO:0000256" key="3">
    <source>
        <dbReference type="ARBA" id="ARBA00022692"/>
    </source>
</evidence>
<comment type="similarity">
    <text evidence="2">Belongs to the LemA family.</text>
</comment>
<dbReference type="Pfam" id="PF04011">
    <property type="entry name" value="LemA"/>
    <property type="match status" value="1"/>
</dbReference>
<comment type="subcellular location">
    <subcellularLocation>
        <location evidence="1">Membrane</location>
        <topology evidence="1">Single-pass membrane protein</topology>
    </subcellularLocation>
</comment>
<evidence type="ECO:0000256" key="2">
    <source>
        <dbReference type="ARBA" id="ARBA00008854"/>
    </source>
</evidence>
<evidence type="ECO:0000313" key="7">
    <source>
        <dbReference type="EMBL" id="MST54755.1"/>
    </source>
</evidence>
<keyword evidence="8" id="KW-1185">Reference proteome</keyword>
<protein>
    <submittedName>
        <fullName evidence="7">LemA family protein</fullName>
    </submittedName>
</protein>
<dbReference type="Gene3D" id="1.20.1440.20">
    <property type="entry name" value="LemA-like domain"/>
    <property type="match status" value="1"/>
</dbReference>
<name>A0A6L5Y9H4_9BACT</name>
<gene>
    <name evidence="7" type="ORF">FYJ74_01630</name>
</gene>
<dbReference type="PANTHER" id="PTHR34478">
    <property type="entry name" value="PROTEIN LEMA"/>
    <property type="match status" value="1"/>
</dbReference>
<organism evidence="7 8">
    <name type="scientific">Pyramidobacter porci</name>
    <dbReference type="NCBI Taxonomy" id="2605789"/>
    <lineage>
        <taxon>Bacteria</taxon>
        <taxon>Thermotogati</taxon>
        <taxon>Synergistota</taxon>
        <taxon>Synergistia</taxon>
        <taxon>Synergistales</taxon>
        <taxon>Dethiosulfovibrionaceae</taxon>
        <taxon>Pyramidobacter</taxon>
    </lineage>
</organism>
<dbReference type="Proteomes" id="UP000473699">
    <property type="component" value="Unassembled WGS sequence"/>
</dbReference>
<evidence type="ECO:0000256" key="4">
    <source>
        <dbReference type="ARBA" id="ARBA00022989"/>
    </source>
</evidence>
<evidence type="ECO:0000256" key="1">
    <source>
        <dbReference type="ARBA" id="ARBA00004167"/>
    </source>
</evidence>
<evidence type="ECO:0000256" key="5">
    <source>
        <dbReference type="ARBA" id="ARBA00023136"/>
    </source>
</evidence>
<comment type="caution">
    <text evidence="7">The sequence shown here is derived from an EMBL/GenBank/DDBJ whole genome shotgun (WGS) entry which is preliminary data.</text>
</comment>
<dbReference type="EMBL" id="VUNH01000001">
    <property type="protein sequence ID" value="MST54755.1"/>
    <property type="molecule type" value="Genomic_DNA"/>
</dbReference>
<evidence type="ECO:0000313" key="8">
    <source>
        <dbReference type="Proteomes" id="UP000473699"/>
    </source>
</evidence>
<dbReference type="PANTHER" id="PTHR34478:SF2">
    <property type="entry name" value="MEMBRANE PROTEIN"/>
    <property type="match status" value="1"/>
</dbReference>
<dbReference type="InterPro" id="IPR023353">
    <property type="entry name" value="LemA-like_dom_sf"/>
</dbReference>
<sequence length="183" mass="19800">MNPSVFYMIVAVLVGLWGVTAYNRLVRLGSRRDEGWSGISVQLKRRHDLVPNLVAAAKGLAGHEKELMLSVAQARAAQGSGSPREIAAAESALTAALGRFVAVAEAYPEVKADRAFGDLMSELSRLEDDLQLARRYYNGAVREYNVAVRSFPSSLVAALTGFRRADFFELSDAGEAQAPKVSL</sequence>
<dbReference type="AlphaFoldDB" id="A0A6L5Y9H4"/>
<evidence type="ECO:0000256" key="6">
    <source>
        <dbReference type="SAM" id="Phobius"/>
    </source>
</evidence>
<dbReference type="InterPro" id="IPR007156">
    <property type="entry name" value="MamQ_LemA"/>
</dbReference>
<dbReference type="GO" id="GO:0016020">
    <property type="term" value="C:membrane"/>
    <property type="evidence" value="ECO:0007669"/>
    <property type="project" value="UniProtKB-SubCell"/>
</dbReference>
<accession>A0A6L5Y9H4</accession>
<reference evidence="7 8" key="1">
    <citation type="submission" date="2019-08" db="EMBL/GenBank/DDBJ databases">
        <title>In-depth cultivation of the pig gut microbiome towards novel bacterial diversity and tailored functional studies.</title>
        <authorList>
            <person name="Wylensek D."/>
            <person name="Hitch T.C.A."/>
            <person name="Clavel T."/>
        </authorList>
    </citation>
    <scope>NUCLEOTIDE SEQUENCE [LARGE SCALE GENOMIC DNA]</scope>
    <source>
        <strain evidence="7 8">SM-530-WT-4B</strain>
    </source>
</reference>
<keyword evidence="4 6" id="KW-1133">Transmembrane helix</keyword>
<feature type="transmembrane region" description="Helical" evidence="6">
    <location>
        <begin position="6"/>
        <end position="25"/>
    </location>
</feature>
<keyword evidence="5 6" id="KW-0472">Membrane</keyword>
<proteinExistence type="inferred from homology"/>
<dbReference type="SUPFAM" id="SSF140478">
    <property type="entry name" value="LemA-like"/>
    <property type="match status" value="1"/>
</dbReference>
<dbReference type="RefSeq" id="WP_154527872.1">
    <property type="nucleotide sequence ID" value="NZ_VUNH01000001.1"/>
</dbReference>